<gene>
    <name evidence="1" type="ORF">FA13DRAFT_780388</name>
</gene>
<accession>A0A4Y7S724</accession>
<evidence type="ECO:0000313" key="1">
    <source>
        <dbReference type="EMBL" id="TEB17152.1"/>
    </source>
</evidence>
<sequence>MTIQGVAFVDTEVHTLERNWEFLSSVFIDLSSPLVQRAPSTWYCDVEGLYFSIPSTWCPAPMPTGPHLLATFGPLRDGEESVSVSFHRFLAFDLAIKNVRSVNGRTLLSYGTEDMVDAVQRIMNFSTGLQLFGASLFDCPADPTLVCTWRDVAPLTDLGRFTRASDYAFAGRREVLQIWYTSPRGAVYTSESVLEIVQEALIRARRHDTEYVHRGVGVNRRAP</sequence>
<comment type="caution">
    <text evidence="1">The sequence shown here is derived from an EMBL/GenBank/DDBJ whole genome shotgun (WGS) entry which is preliminary data.</text>
</comment>
<proteinExistence type="predicted"/>
<dbReference type="AlphaFoldDB" id="A0A4Y7S724"/>
<dbReference type="Proteomes" id="UP000298030">
    <property type="component" value="Unassembled WGS sequence"/>
</dbReference>
<name>A0A4Y7S724_COPMI</name>
<dbReference type="EMBL" id="QPFP01000310">
    <property type="protein sequence ID" value="TEB17152.1"/>
    <property type="molecule type" value="Genomic_DNA"/>
</dbReference>
<evidence type="ECO:0000313" key="2">
    <source>
        <dbReference type="Proteomes" id="UP000298030"/>
    </source>
</evidence>
<reference evidence="1 2" key="1">
    <citation type="journal article" date="2019" name="Nat. Ecol. Evol.">
        <title>Megaphylogeny resolves global patterns of mushroom evolution.</title>
        <authorList>
            <person name="Varga T."/>
            <person name="Krizsan K."/>
            <person name="Foldi C."/>
            <person name="Dima B."/>
            <person name="Sanchez-Garcia M."/>
            <person name="Sanchez-Ramirez S."/>
            <person name="Szollosi G.J."/>
            <person name="Szarkandi J.G."/>
            <person name="Papp V."/>
            <person name="Albert L."/>
            <person name="Andreopoulos W."/>
            <person name="Angelini C."/>
            <person name="Antonin V."/>
            <person name="Barry K.W."/>
            <person name="Bougher N.L."/>
            <person name="Buchanan P."/>
            <person name="Buyck B."/>
            <person name="Bense V."/>
            <person name="Catcheside P."/>
            <person name="Chovatia M."/>
            <person name="Cooper J."/>
            <person name="Damon W."/>
            <person name="Desjardin D."/>
            <person name="Finy P."/>
            <person name="Geml J."/>
            <person name="Haridas S."/>
            <person name="Hughes K."/>
            <person name="Justo A."/>
            <person name="Karasinski D."/>
            <person name="Kautmanova I."/>
            <person name="Kiss B."/>
            <person name="Kocsube S."/>
            <person name="Kotiranta H."/>
            <person name="LaButti K.M."/>
            <person name="Lechner B.E."/>
            <person name="Liimatainen K."/>
            <person name="Lipzen A."/>
            <person name="Lukacs Z."/>
            <person name="Mihaltcheva S."/>
            <person name="Morgado L.N."/>
            <person name="Niskanen T."/>
            <person name="Noordeloos M.E."/>
            <person name="Ohm R.A."/>
            <person name="Ortiz-Santana B."/>
            <person name="Ovrebo C."/>
            <person name="Racz N."/>
            <person name="Riley R."/>
            <person name="Savchenko A."/>
            <person name="Shiryaev A."/>
            <person name="Soop K."/>
            <person name="Spirin V."/>
            <person name="Szebenyi C."/>
            <person name="Tomsovsky M."/>
            <person name="Tulloss R.E."/>
            <person name="Uehling J."/>
            <person name="Grigoriev I.V."/>
            <person name="Vagvolgyi C."/>
            <person name="Papp T."/>
            <person name="Martin F.M."/>
            <person name="Miettinen O."/>
            <person name="Hibbett D.S."/>
            <person name="Nagy L.G."/>
        </authorList>
    </citation>
    <scope>NUCLEOTIDE SEQUENCE [LARGE SCALE GENOMIC DNA]</scope>
    <source>
        <strain evidence="1 2">FP101781</strain>
    </source>
</reference>
<keyword evidence="2" id="KW-1185">Reference proteome</keyword>
<protein>
    <submittedName>
        <fullName evidence="1">Uncharacterized protein</fullName>
    </submittedName>
</protein>
<organism evidence="1 2">
    <name type="scientific">Coprinellus micaceus</name>
    <name type="common">Glistening ink-cap mushroom</name>
    <name type="synonym">Coprinus micaceus</name>
    <dbReference type="NCBI Taxonomy" id="71717"/>
    <lineage>
        <taxon>Eukaryota</taxon>
        <taxon>Fungi</taxon>
        <taxon>Dikarya</taxon>
        <taxon>Basidiomycota</taxon>
        <taxon>Agaricomycotina</taxon>
        <taxon>Agaricomycetes</taxon>
        <taxon>Agaricomycetidae</taxon>
        <taxon>Agaricales</taxon>
        <taxon>Agaricineae</taxon>
        <taxon>Psathyrellaceae</taxon>
        <taxon>Coprinellus</taxon>
    </lineage>
</organism>